<protein>
    <submittedName>
        <fullName evidence="1">Uncharacterized protein</fullName>
    </submittedName>
</protein>
<evidence type="ECO:0000313" key="1">
    <source>
        <dbReference type="EMBL" id="GFC83443.1"/>
    </source>
</evidence>
<dbReference type="AlphaFoldDB" id="A0A699RCA9"/>
<organism evidence="1">
    <name type="scientific">Tanacetum cinerariifolium</name>
    <name type="common">Dalmatian daisy</name>
    <name type="synonym">Chrysanthemum cinerariifolium</name>
    <dbReference type="NCBI Taxonomy" id="118510"/>
    <lineage>
        <taxon>Eukaryota</taxon>
        <taxon>Viridiplantae</taxon>
        <taxon>Streptophyta</taxon>
        <taxon>Embryophyta</taxon>
        <taxon>Tracheophyta</taxon>
        <taxon>Spermatophyta</taxon>
        <taxon>Magnoliopsida</taxon>
        <taxon>eudicotyledons</taxon>
        <taxon>Gunneridae</taxon>
        <taxon>Pentapetalae</taxon>
        <taxon>asterids</taxon>
        <taxon>campanulids</taxon>
        <taxon>Asterales</taxon>
        <taxon>Asteraceae</taxon>
        <taxon>Asteroideae</taxon>
        <taxon>Anthemideae</taxon>
        <taxon>Anthemidinae</taxon>
        <taxon>Tanacetum</taxon>
    </lineage>
</organism>
<accession>A0A699RCA9</accession>
<sequence length="107" mass="12661">RCLKEKYFLEIDFNDWFRQLKLVLRVEKKMYVIEHPILLAHAADSAANVLAEWNEVYDAHNEVACLMLGSMTPVLHRKFENYSPYDILQELKSLFEKQAGVERFDLI</sequence>
<proteinExistence type="predicted"/>
<comment type="caution">
    <text evidence="1">The sequence shown here is derived from an EMBL/GenBank/DDBJ whole genome shotgun (WGS) entry which is preliminary data.</text>
</comment>
<reference evidence="1" key="1">
    <citation type="journal article" date="2019" name="Sci. Rep.">
        <title>Draft genome of Tanacetum cinerariifolium, the natural source of mosquito coil.</title>
        <authorList>
            <person name="Yamashiro T."/>
            <person name="Shiraishi A."/>
            <person name="Satake H."/>
            <person name="Nakayama K."/>
        </authorList>
    </citation>
    <scope>NUCLEOTIDE SEQUENCE</scope>
</reference>
<dbReference type="EMBL" id="BKCJ011089483">
    <property type="protein sequence ID" value="GFC83443.1"/>
    <property type="molecule type" value="Genomic_DNA"/>
</dbReference>
<name>A0A699RCA9_TANCI</name>
<feature type="non-terminal residue" evidence="1">
    <location>
        <position position="1"/>
    </location>
</feature>
<gene>
    <name evidence="1" type="ORF">Tci_855413</name>
</gene>